<reference evidence="4 5" key="2">
    <citation type="submission" date="2018-11" db="EMBL/GenBank/DDBJ databases">
        <authorList>
            <consortium name="Pathogen Informatics"/>
        </authorList>
    </citation>
    <scope>NUCLEOTIDE SEQUENCE [LARGE SCALE GENOMIC DNA]</scope>
</reference>
<sequence length="316" mass="33817">MQGETDCGVGLDGVWYVVDAVGGKVEVSCGFVASLYSADCASLEDSLRFAAEGTSLRLAYQDTSKDKTAASKMDPQRSEQYERLGMSAGVGGARTKVIGHSAVSDMKTIESEDANDLRGPGGRKGNQSGMGTFEETIDTFSRGGSNWLYLSSSRDGDASDDWDLDPFKARAAAGLSSSSSRTGLLDLPTESRTSRSGNIGVSKSSNSTFSSASTEPPPMSEEMRLKLQNAKSISSADFASEDQGSNFDSSQFEGRTSLSSDEYFGRPQPKYRPDYSVELNSIKEGVREGVTKVATRLSAFANDVMSQLQVILLFFV</sequence>
<dbReference type="STRING" id="6205.A0A0R3X9R7"/>
<evidence type="ECO:0000313" key="5">
    <source>
        <dbReference type="Proteomes" id="UP000274429"/>
    </source>
</evidence>
<dbReference type="Proteomes" id="UP000274429">
    <property type="component" value="Unassembled WGS sequence"/>
</dbReference>
<protein>
    <submittedName>
        <fullName evidence="6">PX domain-containing protein</fullName>
    </submittedName>
</protein>
<accession>A0A0R3X9R7</accession>
<proteinExistence type="predicted"/>
<gene>
    <name evidence="4" type="ORF">TTAC_LOCUS10277</name>
</gene>
<evidence type="ECO:0000313" key="4">
    <source>
        <dbReference type="EMBL" id="VDM35257.1"/>
    </source>
</evidence>
<reference evidence="6" key="1">
    <citation type="submission" date="2017-02" db="UniProtKB">
        <authorList>
            <consortium name="WormBaseParasite"/>
        </authorList>
    </citation>
    <scope>IDENTIFICATION</scope>
</reference>
<keyword evidence="5" id="KW-1185">Reference proteome</keyword>
<dbReference type="PANTHER" id="PTHR45686:SF4">
    <property type="entry name" value="ADP-RIBOSYLATION FACTOR GTPASE ACTIVATING PROTEIN 3, ISOFORM H"/>
    <property type="match status" value="1"/>
</dbReference>
<feature type="region of interest" description="Disordered" evidence="3">
    <location>
        <begin position="238"/>
        <end position="269"/>
    </location>
</feature>
<feature type="region of interest" description="Disordered" evidence="3">
    <location>
        <begin position="112"/>
        <end position="131"/>
    </location>
</feature>
<keyword evidence="1" id="KW-0479">Metal-binding</keyword>
<feature type="region of interest" description="Disordered" evidence="3">
    <location>
        <begin position="171"/>
        <end position="221"/>
    </location>
</feature>
<evidence type="ECO:0000256" key="1">
    <source>
        <dbReference type="ARBA" id="ARBA00022723"/>
    </source>
</evidence>
<feature type="compositionally biased region" description="Low complexity" evidence="3">
    <location>
        <begin position="202"/>
        <end position="213"/>
    </location>
</feature>
<dbReference type="GO" id="GO:0046872">
    <property type="term" value="F:metal ion binding"/>
    <property type="evidence" value="ECO:0007669"/>
    <property type="project" value="UniProtKB-KW"/>
</dbReference>
<dbReference type="EMBL" id="UYWX01021500">
    <property type="protein sequence ID" value="VDM35257.1"/>
    <property type="molecule type" value="Genomic_DNA"/>
</dbReference>
<feature type="compositionally biased region" description="Low complexity" evidence="3">
    <location>
        <begin position="171"/>
        <end position="187"/>
    </location>
</feature>
<dbReference type="WBParaSite" id="TTAC_0001029201-mRNA-1">
    <property type="protein sequence ID" value="TTAC_0001029201-mRNA-1"/>
    <property type="gene ID" value="TTAC_0001029201"/>
</dbReference>
<dbReference type="AlphaFoldDB" id="A0A0R3X9R7"/>
<feature type="compositionally biased region" description="Polar residues" evidence="3">
    <location>
        <begin position="190"/>
        <end position="201"/>
    </location>
</feature>
<evidence type="ECO:0000313" key="6">
    <source>
        <dbReference type="WBParaSite" id="TTAC_0001029201-mRNA-1"/>
    </source>
</evidence>
<keyword evidence="2" id="KW-0862">Zinc</keyword>
<evidence type="ECO:0000256" key="2">
    <source>
        <dbReference type="ARBA" id="ARBA00022833"/>
    </source>
</evidence>
<dbReference type="OrthoDB" id="983479at2759"/>
<name>A0A0R3X9R7_HYDTA</name>
<dbReference type="GO" id="GO:0000139">
    <property type="term" value="C:Golgi membrane"/>
    <property type="evidence" value="ECO:0007669"/>
    <property type="project" value="GOC"/>
</dbReference>
<dbReference type="GO" id="GO:0048205">
    <property type="term" value="P:COPI coating of Golgi vesicle"/>
    <property type="evidence" value="ECO:0007669"/>
    <property type="project" value="TreeGrafter"/>
</dbReference>
<feature type="compositionally biased region" description="Polar residues" evidence="3">
    <location>
        <begin position="238"/>
        <end position="260"/>
    </location>
</feature>
<evidence type="ECO:0000256" key="3">
    <source>
        <dbReference type="SAM" id="MobiDB-lite"/>
    </source>
</evidence>
<dbReference type="PANTHER" id="PTHR45686">
    <property type="entry name" value="ADP-RIBOSYLATION FACTOR GTPASE ACTIVATING PROTEIN 3, ISOFORM H-RELATED"/>
    <property type="match status" value="1"/>
</dbReference>
<organism evidence="6">
    <name type="scientific">Hydatigena taeniaeformis</name>
    <name type="common">Feline tapeworm</name>
    <name type="synonym">Taenia taeniaeformis</name>
    <dbReference type="NCBI Taxonomy" id="6205"/>
    <lineage>
        <taxon>Eukaryota</taxon>
        <taxon>Metazoa</taxon>
        <taxon>Spiralia</taxon>
        <taxon>Lophotrochozoa</taxon>
        <taxon>Platyhelminthes</taxon>
        <taxon>Cestoda</taxon>
        <taxon>Eucestoda</taxon>
        <taxon>Cyclophyllidea</taxon>
        <taxon>Taeniidae</taxon>
        <taxon>Hydatigera</taxon>
    </lineage>
</organism>